<dbReference type="Proteomes" id="UP000321805">
    <property type="component" value="Chromosome"/>
</dbReference>
<protein>
    <submittedName>
        <fullName evidence="3">Aldo/keto reductase</fullName>
    </submittedName>
</protein>
<dbReference type="Gene3D" id="3.20.20.100">
    <property type="entry name" value="NADP-dependent oxidoreductase domain"/>
    <property type="match status" value="1"/>
</dbReference>
<dbReference type="InterPro" id="IPR036812">
    <property type="entry name" value="NAD(P)_OxRdtase_dom_sf"/>
</dbReference>
<dbReference type="InterPro" id="IPR050523">
    <property type="entry name" value="AKR_Detox_Biosynth"/>
</dbReference>
<dbReference type="InterPro" id="IPR023210">
    <property type="entry name" value="NADP_OxRdtase_dom"/>
</dbReference>
<dbReference type="Pfam" id="PF00248">
    <property type="entry name" value="Aldo_ket_red"/>
    <property type="match status" value="1"/>
</dbReference>
<dbReference type="RefSeq" id="WP_146917481.1">
    <property type="nucleotide sequence ID" value="NZ_CP042430.1"/>
</dbReference>
<dbReference type="CDD" id="cd19074">
    <property type="entry name" value="Aldo_ket_red_shaker-like"/>
    <property type="match status" value="1"/>
</dbReference>
<name>A0A5B8U2K7_9ACTN</name>
<dbReference type="KEGG" id="bsol:FSW04_06345"/>
<evidence type="ECO:0000313" key="4">
    <source>
        <dbReference type="Proteomes" id="UP000321805"/>
    </source>
</evidence>
<dbReference type="OrthoDB" id="9768793at2"/>
<gene>
    <name evidence="3" type="ORF">FSW04_06345</name>
</gene>
<dbReference type="FunFam" id="3.20.20.100:FF:000004">
    <property type="entry name" value="Oxidoreductase, aldo/keto reductase"/>
    <property type="match status" value="1"/>
</dbReference>
<evidence type="ECO:0000259" key="2">
    <source>
        <dbReference type="Pfam" id="PF00248"/>
    </source>
</evidence>
<dbReference type="GO" id="GO:0016491">
    <property type="term" value="F:oxidoreductase activity"/>
    <property type="evidence" value="ECO:0007669"/>
    <property type="project" value="UniProtKB-KW"/>
</dbReference>
<keyword evidence="1" id="KW-0560">Oxidoreductase</keyword>
<dbReference type="PANTHER" id="PTHR43364:SF4">
    <property type="entry name" value="NAD(P)-LINKED OXIDOREDUCTASE SUPERFAMILY PROTEIN"/>
    <property type="match status" value="1"/>
</dbReference>
<accession>A0A5B8U2K7</accession>
<keyword evidence="4" id="KW-1185">Reference proteome</keyword>
<dbReference type="AlphaFoldDB" id="A0A5B8U2K7"/>
<evidence type="ECO:0000256" key="1">
    <source>
        <dbReference type="ARBA" id="ARBA00023002"/>
    </source>
</evidence>
<dbReference type="PANTHER" id="PTHR43364">
    <property type="entry name" value="NADH-SPECIFIC METHYLGLYOXAL REDUCTASE-RELATED"/>
    <property type="match status" value="1"/>
</dbReference>
<dbReference type="EMBL" id="CP042430">
    <property type="protein sequence ID" value="QEC47246.1"/>
    <property type="molecule type" value="Genomic_DNA"/>
</dbReference>
<organism evidence="3 4">
    <name type="scientific">Baekduia soli</name>
    <dbReference type="NCBI Taxonomy" id="496014"/>
    <lineage>
        <taxon>Bacteria</taxon>
        <taxon>Bacillati</taxon>
        <taxon>Actinomycetota</taxon>
        <taxon>Thermoleophilia</taxon>
        <taxon>Solirubrobacterales</taxon>
        <taxon>Baekduiaceae</taxon>
        <taxon>Baekduia</taxon>
    </lineage>
</organism>
<reference evidence="3 4" key="1">
    <citation type="journal article" date="2018" name="J. Microbiol.">
        <title>Baekduia soli gen. nov., sp. nov., a novel bacterium isolated from the soil of Baekdu Mountain and proposal of a novel family name, Baekduiaceae fam. nov.</title>
        <authorList>
            <person name="An D.S."/>
            <person name="Siddiqi M.Z."/>
            <person name="Kim K.H."/>
            <person name="Yu H.S."/>
            <person name="Im W.T."/>
        </authorList>
    </citation>
    <scope>NUCLEOTIDE SEQUENCE [LARGE SCALE GENOMIC DNA]</scope>
    <source>
        <strain evidence="3 4">BR7-21</strain>
    </source>
</reference>
<proteinExistence type="predicted"/>
<feature type="domain" description="NADP-dependent oxidoreductase" evidence="2">
    <location>
        <begin position="16"/>
        <end position="309"/>
    </location>
</feature>
<sequence length="330" mass="35563">MRFRKLGDSDIDVSAISLGSWLTYAGGIEREQTEACTRAAFDAGITFLDTANMYGKGAAEEAWGEILSGYPRDSYILATKVFFPMTDEDNGLSAAQIAKQIDGSLRRLRTDHVDLYQCHRFDVDTPVEETMEALTEVVRSGKARAIGFSEWDPEQIRAGLAVPGAAKFVSSQPQYSALWRGPEREVFGLCAEHGISQIVWSPLAEGVLTGKYRPGEPPPEGSRAASDAMSTFIRPRLEDAALTAVQELLPIAEGAGLTPAQLALAWVLRRPEVASAIIGASRPEQVHDNAKAADIDLGDDVIAAMDAALEGVALTEPRLAPGARRGVTHR</sequence>
<evidence type="ECO:0000313" key="3">
    <source>
        <dbReference type="EMBL" id="QEC47246.1"/>
    </source>
</evidence>
<dbReference type="SUPFAM" id="SSF51430">
    <property type="entry name" value="NAD(P)-linked oxidoreductase"/>
    <property type="match status" value="1"/>
</dbReference>
<dbReference type="GO" id="GO:0005829">
    <property type="term" value="C:cytosol"/>
    <property type="evidence" value="ECO:0007669"/>
    <property type="project" value="UniProtKB-ARBA"/>
</dbReference>